<dbReference type="Gene3D" id="2.40.10.10">
    <property type="entry name" value="Trypsin-like serine proteases"/>
    <property type="match status" value="1"/>
</dbReference>
<dbReference type="PANTHER" id="PTHR24276">
    <property type="entry name" value="POLYSERASE-RELATED"/>
    <property type="match status" value="1"/>
</dbReference>
<dbReference type="EMBL" id="JBHTIW010000002">
    <property type="protein sequence ID" value="MFD0919205.1"/>
    <property type="molecule type" value="Genomic_DNA"/>
</dbReference>
<dbReference type="SMART" id="SM00020">
    <property type="entry name" value="Tryp_SPc"/>
    <property type="match status" value="1"/>
</dbReference>
<evidence type="ECO:0000313" key="6">
    <source>
        <dbReference type="Proteomes" id="UP001597018"/>
    </source>
</evidence>
<dbReference type="PANTHER" id="PTHR24276:SF91">
    <property type="entry name" value="AT26814P-RELATED"/>
    <property type="match status" value="1"/>
</dbReference>
<keyword evidence="2" id="KW-1015">Disulfide bond</keyword>
<organism evidence="5 6">
    <name type="scientific">Saccharopolyspora rosea</name>
    <dbReference type="NCBI Taxonomy" id="524884"/>
    <lineage>
        <taxon>Bacteria</taxon>
        <taxon>Bacillati</taxon>
        <taxon>Actinomycetota</taxon>
        <taxon>Actinomycetes</taxon>
        <taxon>Pseudonocardiales</taxon>
        <taxon>Pseudonocardiaceae</taxon>
        <taxon>Saccharopolyspora</taxon>
    </lineage>
</organism>
<dbReference type="CDD" id="cd00190">
    <property type="entry name" value="Tryp_SPc"/>
    <property type="match status" value="1"/>
</dbReference>
<comment type="similarity">
    <text evidence="1">Belongs to the peptidase S1 family.</text>
</comment>
<dbReference type="Pfam" id="PF00089">
    <property type="entry name" value="Trypsin"/>
    <property type="match status" value="1"/>
</dbReference>
<comment type="caution">
    <text evidence="5">The sequence shown here is derived from an EMBL/GenBank/DDBJ whole genome shotgun (WGS) entry which is preliminary data.</text>
</comment>
<evidence type="ECO:0000256" key="2">
    <source>
        <dbReference type="ARBA" id="ARBA00023157"/>
    </source>
</evidence>
<dbReference type="InterPro" id="IPR043504">
    <property type="entry name" value="Peptidase_S1_PA_chymotrypsin"/>
</dbReference>
<feature type="domain" description="Peptidase S1" evidence="4">
    <location>
        <begin position="35"/>
        <end position="263"/>
    </location>
</feature>
<evidence type="ECO:0000259" key="4">
    <source>
        <dbReference type="PROSITE" id="PS50240"/>
    </source>
</evidence>
<sequence length="264" mass="26936">MRKRSFLTAVIAAVGAVGALGLPAVAASGDVHPNIVGGHDATEQYSFMVSLQQQGQHICGASLIKPDYVVTAAHCVQGSQRRDAPQWGAADGPRAGQLTVRVGSNDHSSGGEEATVANVQTHPSGDVAVLKLDHAVKAQPIKIAAQSGDPGTKTRIIGWGQTCPEQGGCGAPQNLQELDTQIVDDAKCQGIDGKGEICTDNPGGNSGACYGDSGGPQIKGTKGNWELIGATSRSGNGDSTCATGPSIYTDVSSYADWINQNTGG</sequence>
<evidence type="ECO:0000256" key="1">
    <source>
        <dbReference type="ARBA" id="ARBA00007664"/>
    </source>
</evidence>
<dbReference type="RefSeq" id="WP_263251054.1">
    <property type="nucleotide sequence ID" value="NZ_BAABLT010000033.1"/>
</dbReference>
<dbReference type="PRINTS" id="PR00722">
    <property type="entry name" value="CHYMOTRYPSIN"/>
</dbReference>
<dbReference type="PROSITE" id="PS50240">
    <property type="entry name" value="TRYPSIN_DOM"/>
    <property type="match status" value="1"/>
</dbReference>
<dbReference type="PROSITE" id="PS00134">
    <property type="entry name" value="TRYPSIN_HIS"/>
    <property type="match status" value="1"/>
</dbReference>
<dbReference type="SUPFAM" id="SSF50494">
    <property type="entry name" value="Trypsin-like serine proteases"/>
    <property type="match status" value="1"/>
</dbReference>
<feature type="chain" id="PRO_5046793423" evidence="3">
    <location>
        <begin position="27"/>
        <end position="264"/>
    </location>
</feature>
<name>A0ABW3FQ98_9PSEU</name>
<keyword evidence="3" id="KW-0732">Signal</keyword>
<feature type="signal peptide" evidence="3">
    <location>
        <begin position="1"/>
        <end position="26"/>
    </location>
</feature>
<accession>A0ABW3FQ98</accession>
<dbReference type="Proteomes" id="UP001597018">
    <property type="component" value="Unassembled WGS sequence"/>
</dbReference>
<keyword evidence="6" id="KW-1185">Reference proteome</keyword>
<protein>
    <submittedName>
        <fullName evidence="5">S1 family peptidase</fullName>
    </submittedName>
</protein>
<dbReference type="InterPro" id="IPR001254">
    <property type="entry name" value="Trypsin_dom"/>
</dbReference>
<gene>
    <name evidence="5" type="ORF">ACFQ16_05570</name>
</gene>
<dbReference type="InterPro" id="IPR001314">
    <property type="entry name" value="Peptidase_S1A"/>
</dbReference>
<dbReference type="InterPro" id="IPR009003">
    <property type="entry name" value="Peptidase_S1_PA"/>
</dbReference>
<evidence type="ECO:0000313" key="5">
    <source>
        <dbReference type="EMBL" id="MFD0919205.1"/>
    </source>
</evidence>
<reference evidence="6" key="1">
    <citation type="journal article" date="2019" name="Int. J. Syst. Evol. Microbiol.">
        <title>The Global Catalogue of Microorganisms (GCM) 10K type strain sequencing project: providing services to taxonomists for standard genome sequencing and annotation.</title>
        <authorList>
            <consortium name="The Broad Institute Genomics Platform"/>
            <consortium name="The Broad Institute Genome Sequencing Center for Infectious Disease"/>
            <person name="Wu L."/>
            <person name="Ma J."/>
        </authorList>
    </citation>
    <scope>NUCLEOTIDE SEQUENCE [LARGE SCALE GENOMIC DNA]</scope>
    <source>
        <strain evidence="6">CCUG 56401</strain>
    </source>
</reference>
<proteinExistence type="inferred from homology"/>
<evidence type="ECO:0000256" key="3">
    <source>
        <dbReference type="SAM" id="SignalP"/>
    </source>
</evidence>
<dbReference type="InterPro" id="IPR018114">
    <property type="entry name" value="TRYPSIN_HIS"/>
</dbReference>
<dbReference type="InterPro" id="IPR050430">
    <property type="entry name" value="Peptidase_S1"/>
</dbReference>